<evidence type="ECO:0000313" key="3">
    <source>
        <dbReference type="Proteomes" id="UP000016702"/>
    </source>
</evidence>
<protein>
    <recommendedName>
        <fullName evidence="1">NrS-1 polymerase-like helicase domain-containing protein</fullName>
    </recommendedName>
</protein>
<dbReference type="Gene3D" id="3.40.50.300">
    <property type="entry name" value="P-loop containing nucleotide triphosphate hydrolases"/>
    <property type="match status" value="1"/>
</dbReference>
<dbReference type="Proteomes" id="UP000016702">
    <property type="component" value="Chromosome"/>
</dbReference>
<evidence type="ECO:0000313" key="2">
    <source>
        <dbReference type="EMBL" id="BAN54207.1"/>
    </source>
</evidence>
<dbReference type="SUPFAM" id="SSF52540">
    <property type="entry name" value="P-loop containing nucleoside triphosphate hydrolases"/>
    <property type="match status" value="1"/>
</dbReference>
<feature type="domain" description="NrS-1 polymerase-like helicase" evidence="1">
    <location>
        <begin position="169"/>
        <end position="278"/>
    </location>
</feature>
<keyword evidence="3" id="KW-1185">Reference proteome</keyword>
<dbReference type="EMBL" id="AP013070">
    <property type="protein sequence ID" value="BAN54207.1"/>
    <property type="molecule type" value="Genomic_DNA"/>
</dbReference>
<dbReference type="Pfam" id="PF19263">
    <property type="entry name" value="DUF5906"/>
    <property type="match status" value="1"/>
</dbReference>
<dbReference type="InterPro" id="IPR027417">
    <property type="entry name" value="P-loop_NTPase"/>
</dbReference>
<reference evidence="2 3" key="1">
    <citation type="journal article" date="2014" name="Genome Announc.">
        <title>The Complete Genome Sequence of Pseudomonas putida NBRC 14164T Confirms High Intraspecies Variation.</title>
        <authorList>
            <person name="Ohji S."/>
            <person name="Yamazoe A."/>
            <person name="Hosoyama A."/>
            <person name="Tsuchikane K."/>
            <person name="Ezaki T."/>
            <person name="Fujita N."/>
        </authorList>
    </citation>
    <scope>NUCLEOTIDE SEQUENCE [LARGE SCALE GENOMIC DNA]</scope>
    <source>
        <strain evidence="2 3">NBRC 14164</strain>
    </source>
</reference>
<name>A0ABN5UM45_PSEPU</name>
<accession>A0ABN5UM45</accession>
<sequence length="462" mass="52197">MGMNIDTESREILRYISQDFVMLTANGEQRAYHIESGDIFGLKGFIKYCSKHYGEITIIQGDGKEERTASGAIWWSWEDPLQRVARRVVMEPTSKPEHEGNPEVFNLWYERKKTMCPPDLYATPESIEIFVKHLLYLADDDEVVVMYFLNWLAQLYQTPETKIPSAFLFYSKLGGVGKSTMFKLLAKVFGPCMVGSCSGRALTKSFDDVTEHKRLLMVNEMARSEKADGYENFKNMISEEQVSFEGKGRAAKDIKNITHYIVTTNNKDALPLMQGDRRIAVFMCNAAPKPDSYYVKLMDWMENEGPALVAGVLAQWRFPADWNPYAPVPQTAAARAMQDAAQGELYGVVKELIDQRREPFDKDIIVVGEAATKLNNMGLALTKPANITSLGKVLKVLCGEPEPLRILKRETGKSMPLNVYLIRNAEQWKAASAEQRMNHLDTGVHLFPVQDQSAESEVANHE</sequence>
<gene>
    <name evidence="2" type="ORF">PP4_23540</name>
</gene>
<proteinExistence type="predicted"/>
<dbReference type="InterPro" id="IPR045455">
    <property type="entry name" value="NrS-1_pol-like_helicase"/>
</dbReference>
<organism evidence="2 3">
    <name type="scientific">Pseudomonas putida NBRC 14164</name>
    <dbReference type="NCBI Taxonomy" id="1211579"/>
    <lineage>
        <taxon>Bacteria</taxon>
        <taxon>Pseudomonadati</taxon>
        <taxon>Pseudomonadota</taxon>
        <taxon>Gammaproteobacteria</taxon>
        <taxon>Pseudomonadales</taxon>
        <taxon>Pseudomonadaceae</taxon>
        <taxon>Pseudomonas</taxon>
    </lineage>
</organism>
<evidence type="ECO:0000259" key="1">
    <source>
        <dbReference type="Pfam" id="PF19263"/>
    </source>
</evidence>